<feature type="domain" description="TNase-like" evidence="7">
    <location>
        <begin position="373"/>
        <end position="529"/>
    </location>
</feature>
<dbReference type="PROSITE" id="PS50304">
    <property type="entry name" value="TUDOR"/>
    <property type="match status" value="1"/>
</dbReference>
<dbReference type="FunFam" id="2.40.50.90:FF:000018">
    <property type="entry name" value="Ribonuclease"/>
    <property type="match status" value="1"/>
</dbReference>
<dbReference type="GO" id="GO:0003723">
    <property type="term" value="F:RNA binding"/>
    <property type="evidence" value="ECO:0007669"/>
    <property type="project" value="UniProtKB-UniRule"/>
</dbReference>
<feature type="domain" description="Tudor" evidence="6">
    <location>
        <begin position="834"/>
        <end position="892"/>
    </location>
</feature>
<evidence type="ECO:0000256" key="3">
    <source>
        <dbReference type="ARBA" id="ARBA00022737"/>
    </source>
</evidence>
<dbReference type="InterPro" id="IPR002999">
    <property type="entry name" value="Tudor"/>
</dbReference>
<dbReference type="PANTHER" id="PTHR12302:SF2">
    <property type="entry name" value="STAPHYLOCOCCAL NUCLEASE DOMAIN-CONTAINING PROTEIN 1"/>
    <property type="match status" value="1"/>
</dbReference>
<feature type="domain" description="TNase-like" evidence="7">
    <location>
        <begin position="5"/>
        <end position="154"/>
    </location>
</feature>
<dbReference type="GO" id="GO:0004518">
    <property type="term" value="F:nuclease activity"/>
    <property type="evidence" value="ECO:0007669"/>
    <property type="project" value="TreeGrafter"/>
</dbReference>
<evidence type="ECO:0000259" key="7">
    <source>
        <dbReference type="PROSITE" id="PS50830"/>
    </source>
</evidence>
<dbReference type="GO" id="GO:0005829">
    <property type="term" value="C:cytosol"/>
    <property type="evidence" value="ECO:0007669"/>
    <property type="project" value="UniProtKB-UniRule"/>
</dbReference>
<feature type="region of interest" description="Disordered" evidence="5">
    <location>
        <begin position="653"/>
        <end position="677"/>
    </location>
</feature>
<dbReference type="Proteomes" id="UP000316759">
    <property type="component" value="Unassembled WGS sequence"/>
</dbReference>
<organism evidence="8 9">
    <name type="scientific">Fasciola gigantica</name>
    <name type="common">Giant liver fluke</name>
    <dbReference type="NCBI Taxonomy" id="46835"/>
    <lineage>
        <taxon>Eukaryota</taxon>
        <taxon>Metazoa</taxon>
        <taxon>Spiralia</taxon>
        <taxon>Lophotrochozoa</taxon>
        <taxon>Platyhelminthes</taxon>
        <taxon>Trematoda</taxon>
        <taxon>Digenea</taxon>
        <taxon>Plagiorchiida</taxon>
        <taxon>Echinostomata</taxon>
        <taxon>Echinostomatoidea</taxon>
        <taxon>Fasciolidae</taxon>
        <taxon>Fasciola</taxon>
    </lineage>
</organism>
<evidence type="ECO:0000313" key="9">
    <source>
        <dbReference type="Proteomes" id="UP000316759"/>
    </source>
</evidence>
<dbReference type="GO" id="GO:0006402">
    <property type="term" value="P:mRNA catabolic process"/>
    <property type="evidence" value="ECO:0007669"/>
    <property type="project" value="UniProtKB-UniRule"/>
</dbReference>
<dbReference type="InterPro" id="IPR035437">
    <property type="entry name" value="SNase_OB-fold_sf"/>
</dbReference>
<keyword evidence="9" id="KW-1185">Reference proteome</keyword>
<keyword evidence="3" id="KW-0677">Repeat</keyword>
<evidence type="ECO:0000259" key="6">
    <source>
        <dbReference type="PROSITE" id="PS50304"/>
    </source>
</evidence>
<dbReference type="Pfam" id="PF00567">
    <property type="entry name" value="TUDOR"/>
    <property type="match status" value="1"/>
</dbReference>
<proteinExistence type="predicted"/>
<keyword evidence="2 4" id="KW-0963">Cytoplasm</keyword>
<feature type="domain" description="TNase-like" evidence="7">
    <location>
        <begin position="558"/>
        <end position="726"/>
    </location>
</feature>
<dbReference type="Pfam" id="PF00565">
    <property type="entry name" value="SNase"/>
    <property type="match status" value="4"/>
</dbReference>
<dbReference type="GO" id="GO:0031332">
    <property type="term" value="C:RNAi effector complex"/>
    <property type="evidence" value="ECO:0007669"/>
    <property type="project" value="InterPro"/>
</dbReference>
<dbReference type="AlphaFoldDB" id="A0A504ZAB4"/>
<feature type="domain" description="TNase-like" evidence="7">
    <location>
        <begin position="180"/>
        <end position="323"/>
    </location>
</feature>
<dbReference type="PROSITE" id="PS50830">
    <property type="entry name" value="TNASE_3"/>
    <property type="match status" value="4"/>
</dbReference>
<evidence type="ECO:0000256" key="4">
    <source>
        <dbReference type="PIRNR" id="PIRNR017179"/>
    </source>
</evidence>
<dbReference type="SUPFAM" id="SSF50199">
    <property type="entry name" value="Staphylococcal nuclease"/>
    <property type="match status" value="5"/>
</dbReference>
<dbReference type="OrthoDB" id="10023235at2759"/>
<dbReference type="GO" id="GO:0005634">
    <property type="term" value="C:nucleus"/>
    <property type="evidence" value="ECO:0007669"/>
    <property type="project" value="TreeGrafter"/>
</dbReference>
<sequence length="1040" mass="115402">MSHQSVFSGIVKQVLSGDTIVIRDRPVDGPPPERTIVLSNISCGRVARRPTPNNPNSGPEDPFAWQAREFVRSKLIGREVCYTVETELPSGRKYGSVFIGKSTNGENIALLLLEEGLAELRKLNAVAAGKNPVYQQLMVAEELAKSSQKGRWSTDALDAVREVIWSLDEPRTFVDKYKGKRLHGVVEYVRDGSTMQITLLPDTLDEGTVFYNIMLSLSGIKAPTVRFEDGKQVAEPFGLDAQFFVESRLLQRDVMVLLESTNNQNFIGTVLHPNGNISEVLLREGLARCIDWNLNLVSVPGATDAYRTAERSAKERRLRLWIDYQPPQGVTAEVQQARDPNSLCPGMSFSGHWAEVGNGDNVTVKCSDGVYRKFFLSSVAEVGNGDNVTVKCSDGVYRKFFLSSVRAPRLASAPREGEDSTPVDQRARVRPLYDVPFLFEAREQLRGFVGKPVTVHIDYIQPKLPTTTDERACATIRCGPTNLAESLVSKGLANVIRYRNANDNRSGCYTDLLAAEEDAQTKGLGIHSKSERPVHRVADLTGNLAKSRQFLPFLQRNPRTEGIVEFVVHASRLRVYLPRETCLNTLLLAGIQCPRRGRPKPDGTQEPDMPFSEEGYQFTKDLCMQRNVEVTIETIDRVGNFVGWCFLETSDGESKQTTEGQKSGKKKKKGGDTSSGKPKVNLSVLLVAHGFATVHRAPSTENSPYYQELVRAEEAAKSAKQGLWSSDEFVKQWEAEANAYDADETPSAESDIILPGGVTKGYVDDFSLLNINGHESGKEAPKLDWKPVQFTAFSRPIGCEGLRFFAQHLSDSSTIMQISRGLNSQPIPVVPGYQPQKGEIFAASFSADNCWYRARVMRRSAKSVIVQYIDFGNEESIDVEDLPARTAPLPPGPFKNVPPQAHEYRLAFVQLSPEATERTVTERIFAKYVMEKEVLLAVQYEHIPCGYETLKPVPAVALRVPPGSGSTAGSSAYTGKGEGEDVAELLLEEGLVCVEPMSPQLIRQLPHTNVRTYLEAQARAKKERKNIWRYGDFRVDNSQQ</sequence>
<dbReference type="Gene3D" id="2.40.50.90">
    <property type="match status" value="5"/>
</dbReference>
<reference evidence="8 9" key="1">
    <citation type="submission" date="2019-04" db="EMBL/GenBank/DDBJ databases">
        <title>Annotation for the trematode Fasciola gigantica.</title>
        <authorList>
            <person name="Choi Y.-J."/>
        </authorList>
    </citation>
    <scope>NUCLEOTIDE SEQUENCE [LARGE SCALE GENOMIC DNA]</scope>
    <source>
        <strain evidence="8">Uganda_cow_1</strain>
    </source>
</reference>
<dbReference type="SMART" id="SM00318">
    <property type="entry name" value="SNc"/>
    <property type="match status" value="4"/>
</dbReference>
<dbReference type="SUPFAM" id="SSF63748">
    <property type="entry name" value="Tudor/PWWP/MBT"/>
    <property type="match status" value="1"/>
</dbReference>
<name>A0A504ZAB4_FASGI</name>
<dbReference type="PANTHER" id="PTHR12302">
    <property type="entry name" value="EBNA2 BINDING PROTEIN P100"/>
    <property type="match status" value="1"/>
</dbReference>
<accession>A0A504ZAB4</accession>
<evidence type="ECO:0000256" key="1">
    <source>
        <dbReference type="ARBA" id="ARBA00004496"/>
    </source>
</evidence>
<dbReference type="EMBL" id="SUNJ01000491">
    <property type="protein sequence ID" value="TPP67617.1"/>
    <property type="molecule type" value="Genomic_DNA"/>
</dbReference>
<evidence type="ECO:0000256" key="2">
    <source>
        <dbReference type="ARBA" id="ARBA00022490"/>
    </source>
</evidence>
<dbReference type="InterPro" id="IPR016071">
    <property type="entry name" value="Staphylococal_nuclease_OB-fold"/>
</dbReference>
<gene>
    <name evidence="8" type="ORF">FGIG_08996</name>
</gene>
<evidence type="ECO:0000313" key="8">
    <source>
        <dbReference type="EMBL" id="TPP67617.1"/>
    </source>
</evidence>
<dbReference type="GO" id="GO:0031047">
    <property type="term" value="P:regulatory ncRNA-mediated gene silencing"/>
    <property type="evidence" value="ECO:0007669"/>
    <property type="project" value="UniProtKB-UniRule"/>
</dbReference>
<dbReference type="Gene3D" id="2.30.30.140">
    <property type="match status" value="1"/>
</dbReference>
<dbReference type="InterPro" id="IPR016685">
    <property type="entry name" value="Silence_cplx_Nase-comp_TudorSN"/>
</dbReference>
<dbReference type="SMART" id="SM00333">
    <property type="entry name" value="TUDOR"/>
    <property type="match status" value="1"/>
</dbReference>
<dbReference type="FunFam" id="2.40.50.90:FF:000002">
    <property type="entry name" value="Staphylococcal nuclease domain-containing protein"/>
    <property type="match status" value="1"/>
</dbReference>
<protein>
    <submittedName>
        <fullName evidence="8">Staphylococcal nuclease domain-containing protein 1</fullName>
    </submittedName>
</protein>
<dbReference type="PIRSF" id="PIRSF017179">
    <property type="entry name" value="RISC-Tudor-SN"/>
    <property type="match status" value="1"/>
</dbReference>
<dbReference type="STRING" id="46835.A0A504ZAB4"/>
<evidence type="ECO:0000256" key="5">
    <source>
        <dbReference type="SAM" id="MobiDB-lite"/>
    </source>
</evidence>
<comment type="caution">
    <text evidence="8">The sequence shown here is derived from an EMBL/GenBank/DDBJ whole genome shotgun (WGS) entry which is preliminary data.</text>
</comment>
<comment type="subcellular location">
    <subcellularLocation>
        <location evidence="1 4">Cytoplasm</location>
    </subcellularLocation>
</comment>
<dbReference type="FunFam" id="2.30.30.140:FF:000018">
    <property type="entry name" value="Serine/threonine-protein kinase 31"/>
    <property type="match status" value="1"/>
</dbReference>